<feature type="domain" description="RNA-polymerase II-associated protein 3-like C-terminal" evidence="7">
    <location>
        <begin position="946"/>
        <end position="1037"/>
    </location>
</feature>
<name>A0A433UD59_ELYCH</name>
<evidence type="ECO:0000256" key="3">
    <source>
        <dbReference type="ARBA" id="ARBA00022737"/>
    </source>
</evidence>
<feature type="compositionally biased region" description="Basic and acidic residues" evidence="6">
    <location>
        <begin position="68"/>
        <end position="77"/>
    </location>
</feature>
<dbReference type="GO" id="GO:0031072">
    <property type="term" value="F:heat shock protein binding"/>
    <property type="evidence" value="ECO:0007669"/>
    <property type="project" value="TreeGrafter"/>
</dbReference>
<evidence type="ECO:0000256" key="1">
    <source>
        <dbReference type="ARBA" id="ARBA00004496"/>
    </source>
</evidence>
<feature type="compositionally biased region" description="Basic and acidic residues" evidence="6">
    <location>
        <begin position="104"/>
        <end position="115"/>
    </location>
</feature>
<dbReference type="InterPro" id="IPR011990">
    <property type="entry name" value="TPR-like_helical_dom_sf"/>
</dbReference>
<feature type="repeat" description="TPR" evidence="5">
    <location>
        <begin position="241"/>
        <end position="274"/>
    </location>
</feature>
<dbReference type="InterPro" id="IPR019734">
    <property type="entry name" value="TPR_rpt"/>
</dbReference>
<evidence type="ECO:0000313" key="9">
    <source>
        <dbReference type="Proteomes" id="UP000271974"/>
    </source>
</evidence>
<keyword evidence="2" id="KW-0963">Cytoplasm</keyword>
<feature type="region of interest" description="Disordered" evidence="6">
    <location>
        <begin position="183"/>
        <end position="219"/>
    </location>
</feature>
<sequence length="1070" mass="119704">MSGSIHLEGQTTKKYDLPLSHLDYKYIEKCNNPKEIEKIVNVLRSGDEGKFPDLENFAEKRLRELNPKSRALRRDGPILRPGDLSGGDWKSIEEDLKNWTNSMHDQDPAKPEKSTRPTFDIVEGDENLPPIRSGNVVLEGKKQKKEEKTKKRVMPRDYKEWDKVDIDAELEKVDNADARKELPKKKNIHLTPQIDTSGLSEEEKERKANREKDKGNEAFRSHDFEESVAYYSRSISLLPNAASFNNRALAYLKLESWDKAIKDCNKVLSFEKDNIKALLRRGTALKSKKDYKKAVVDFEKVLTMEPNNKKAEALLGETQKELEKDEKTRQEKGGRRMVIEEVESDEEEEIESVEVEKPIVNGHSVQKEESNSSPDNISKDESPSSQESNSAQVDQQKSQSALLSQEKLDSPASSSEIDTQAQCSSPKESQNATSPETSLSSSVGFSALSSTAETPLPSPLTSLPQNTDKPSDPSPPPSKSSESSPPDSTNEAYPDHFTRPRFIQKSLPPEVQRLKEEGNQLFRSGQYALAIDQYSKAVSSLMKVKDHEVNLSVILSNRAACHLKTGNCTEAVKDCQLSLQYVPHSLKPILRKAAAYEAMERYAEAYVDYRHAISIDKTADQAHQGASRCQNSLQTKYGPRTWRDKIPNLVLVQPWEIPLIEDEAGLHRSMSSSVSLSEKADTNQPYNEESQEKPVLQETSSGSDSTGTPPVAFAQAKLPPETKPPPSKHVEDFEEVKAKGNMHVQKGQYAEAIKCYSKCILLKPDQVASYTNRALCYLKLNQATEAAADCEKALQMEPRNPKALYRRALARKTNKQYKLSLQDLVELLKLEPKNSAAQKEMDSVKKLYKEELEILKRQKKAAEKDPKVRKKMKIEEVDDDEEEDRGSRGKGSEKSKFQNKSRVASAAKSKSANGRGGSGGSAVTPETPSAQDQPVAPPIAPRLMKTTPYEFCQAWNSLKPCQGVQPYAEILRQLAPADLPSVISNKLDGQMLQIIVKCVHEEIVLKGENDRGYDILNNLCEVPRFSTVAMFMSGKEKKEVSSVLAILSKTPSSAYSNTDITRLKSKYSVK</sequence>
<comment type="caution">
    <text evidence="8">The sequence shown here is derived from an EMBL/GenBank/DDBJ whole genome shotgun (WGS) entry which is preliminary data.</text>
</comment>
<evidence type="ECO:0000256" key="2">
    <source>
        <dbReference type="ARBA" id="ARBA00022490"/>
    </source>
</evidence>
<keyword evidence="9" id="KW-1185">Reference proteome</keyword>
<dbReference type="Gene3D" id="1.25.40.10">
    <property type="entry name" value="Tetratricopeptide repeat domain"/>
    <property type="match status" value="3"/>
</dbReference>
<feature type="compositionally biased region" description="Low complexity" evidence="6">
    <location>
        <begin position="479"/>
        <end position="488"/>
    </location>
</feature>
<evidence type="ECO:0000313" key="8">
    <source>
        <dbReference type="EMBL" id="RUS91692.1"/>
    </source>
</evidence>
<feature type="compositionally biased region" description="Polar residues" evidence="6">
    <location>
        <begin position="383"/>
        <end position="403"/>
    </location>
</feature>
<feature type="region of interest" description="Disordered" evidence="6">
    <location>
        <begin position="859"/>
        <end position="940"/>
    </location>
</feature>
<feature type="compositionally biased region" description="Low complexity" evidence="6">
    <location>
        <begin position="699"/>
        <end position="708"/>
    </location>
</feature>
<proteinExistence type="predicted"/>
<evidence type="ECO:0000256" key="5">
    <source>
        <dbReference type="PROSITE-ProRule" id="PRU00339"/>
    </source>
</evidence>
<dbReference type="GO" id="GO:0006626">
    <property type="term" value="P:protein targeting to mitochondrion"/>
    <property type="evidence" value="ECO:0007669"/>
    <property type="project" value="TreeGrafter"/>
</dbReference>
<dbReference type="STRING" id="188477.A0A433UD59"/>
<dbReference type="PROSITE" id="PS50005">
    <property type="entry name" value="TPR"/>
    <property type="match status" value="4"/>
</dbReference>
<feature type="region of interest" description="Disordered" evidence="6">
    <location>
        <begin position="68"/>
        <end position="87"/>
    </location>
</feature>
<dbReference type="Pfam" id="PF13181">
    <property type="entry name" value="TPR_8"/>
    <property type="match status" value="2"/>
</dbReference>
<dbReference type="InterPro" id="IPR051982">
    <property type="entry name" value="CiliaryAsmbly_MitoImport"/>
</dbReference>
<evidence type="ECO:0000256" key="4">
    <source>
        <dbReference type="ARBA" id="ARBA00022803"/>
    </source>
</evidence>
<dbReference type="GO" id="GO:0005739">
    <property type="term" value="C:mitochondrion"/>
    <property type="evidence" value="ECO:0007669"/>
    <property type="project" value="TreeGrafter"/>
</dbReference>
<dbReference type="InterPro" id="IPR025986">
    <property type="entry name" value="RPAP3-like_C"/>
</dbReference>
<dbReference type="OrthoDB" id="2942533at2759"/>
<comment type="subcellular location">
    <subcellularLocation>
        <location evidence="1">Cytoplasm</location>
    </subcellularLocation>
</comment>
<organism evidence="8 9">
    <name type="scientific">Elysia chlorotica</name>
    <name type="common">Eastern emerald elysia</name>
    <name type="synonym">Sea slug</name>
    <dbReference type="NCBI Taxonomy" id="188477"/>
    <lineage>
        <taxon>Eukaryota</taxon>
        <taxon>Metazoa</taxon>
        <taxon>Spiralia</taxon>
        <taxon>Lophotrochozoa</taxon>
        <taxon>Mollusca</taxon>
        <taxon>Gastropoda</taxon>
        <taxon>Heterobranchia</taxon>
        <taxon>Euthyneura</taxon>
        <taxon>Panpulmonata</taxon>
        <taxon>Sacoglossa</taxon>
        <taxon>Placobranchoidea</taxon>
        <taxon>Plakobranchidae</taxon>
        <taxon>Elysia</taxon>
    </lineage>
</organism>
<feature type="compositionally biased region" description="Basic and acidic residues" evidence="6">
    <location>
        <begin position="139"/>
        <end position="154"/>
    </location>
</feature>
<feature type="compositionally biased region" description="Low complexity" evidence="6">
    <location>
        <begin position="437"/>
        <end position="468"/>
    </location>
</feature>
<feature type="compositionally biased region" description="Basic and acidic residues" evidence="6">
    <location>
        <begin position="307"/>
        <end position="339"/>
    </location>
</feature>
<feature type="region of interest" description="Disordered" evidence="6">
    <location>
        <begin position="307"/>
        <end position="508"/>
    </location>
</feature>
<dbReference type="AlphaFoldDB" id="A0A433UD59"/>
<dbReference type="EMBL" id="RQTK01000007">
    <property type="protein sequence ID" value="RUS91692.1"/>
    <property type="molecule type" value="Genomic_DNA"/>
</dbReference>
<keyword evidence="4 5" id="KW-0802">TPR repeat</keyword>
<dbReference type="Pfam" id="PF13432">
    <property type="entry name" value="TPR_16"/>
    <property type="match status" value="1"/>
</dbReference>
<protein>
    <recommendedName>
        <fullName evidence="7">RNA-polymerase II-associated protein 3-like C-terminal domain-containing protein</fullName>
    </recommendedName>
</protein>
<feature type="repeat" description="TPR" evidence="5">
    <location>
        <begin position="275"/>
        <end position="308"/>
    </location>
</feature>
<feature type="compositionally biased region" description="Low complexity" evidence="6">
    <location>
        <begin position="900"/>
        <end position="913"/>
    </location>
</feature>
<keyword evidence="3" id="KW-0677">Repeat</keyword>
<feature type="compositionally biased region" description="Polar residues" evidence="6">
    <location>
        <begin position="411"/>
        <end position="436"/>
    </location>
</feature>
<dbReference type="SMART" id="SM00028">
    <property type="entry name" value="TPR"/>
    <property type="match status" value="9"/>
</dbReference>
<feature type="repeat" description="TPR" evidence="5">
    <location>
        <begin position="733"/>
        <end position="766"/>
    </location>
</feature>
<dbReference type="SUPFAM" id="SSF48452">
    <property type="entry name" value="TPR-like"/>
    <property type="match status" value="3"/>
</dbReference>
<accession>A0A433UD59</accession>
<feature type="compositionally biased region" description="Acidic residues" evidence="6">
    <location>
        <begin position="340"/>
        <end position="353"/>
    </location>
</feature>
<feature type="region of interest" description="Disordered" evidence="6">
    <location>
        <begin position="97"/>
        <end position="154"/>
    </location>
</feature>
<dbReference type="Pfam" id="PF13877">
    <property type="entry name" value="RPAP3_C"/>
    <property type="match status" value="1"/>
</dbReference>
<feature type="compositionally biased region" description="Basic and acidic residues" evidence="6">
    <location>
        <begin position="885"/>
        <end position="896"/>
    </location>
</feature>
<dbReference type="PANTHER" id="PTHR45984:SF1">
    <property type="entry name" value="SPAG1 AXONEMAL DYNEIN ASSEMBLY FACTOR"/>
    <property type="match status" value="1"/>
</dbReference>
<gene>
    <name evidence="8" type="ORF">EGW08_000518</name>
</gene>
<reference evidence="8 9" key="1">
    <citation type="submission" date="2019-01" db="EMBL/GenBank/DDBJ databases">
        <title>A draft genome assembly of the solar-powered sea slug Elysia chlorotica.</title>
        <authorList>
            <person name="Cai H."/>
            <person name="Li Q."/>
            <person name="Fang X."/>
            <person name="Li J."/>
            <person name="Curtis N.E."/>
            <person name="Altenburger A."/>
            <person name="Shibata T."/>
            <person name="Feng M."/>
            <person name="Maeda T."/>
            <person name="Schwartz J.A."/>
            <person name="Shigenobu S."/>
            <person name="Lundholm N."/>
            <person name="Nishiyama T."/>
            <person name="Yang H."/>
            <person name="Hasebe M."/>
            <person name="Li S."/>
            <person name="Pierce S.K."/>
            <person name="Wang J."/>
        </authorList>
    </citation>
    <scope>NUCLEOTIDE SEQUENCE [LARGE SCALE GENOMIC DNA]</scope>
    <source>
        <strain evidence="8">EC2010</strain>
        <tissue evidence="8">Whole organism of an adult</tissue>
    </source>
</reference>
<evidence type="ECO:0000256" key="6">
    <source>
        <dbReference type="SAM" id="MobiDB-lite"/>
    </source>
</evidence>
<dbReference type="Pfam" id="PF13371">
    <property type="entry name" value="TPR_9"/>
    <property type="match status" value="1"/>
</dbReference>
<feature type="compositionally biased region" description="Basic and acidic residues" evidence="6">
    <location>
        <begin position="201"/>
        <end position="219"/>
    </location>
</feature>
<dbReference type="PANTHER" id="PTHR45984">
    <property type="entry name" value="RNA (RNA) POLYMERASE II ASSOCIATED PROTEIN HOMOLOG"/>
    <property type="match status" value="1"/>
</dbReference>
<dbReference type="Proteomes" id="UP000271974">
    <property type="component" value="Unassembled WGS sequence"/>
</dbReference>
<dbReference type="GO" id="GO:0005829">
    <property type="term" value="C:cytosol"/>
    <property type="evidence" value="ECO:0007669"/>
    <property type="project" value="TreeGrafter"/>
</dbReference>
<feature type="region of interest" description="Disordered" evidence="6">
    <location>
        <begin position="671"/>
        <end position="729"/>
    </location>
</feature>
<evidence type="ECO:0000259" key="7">
    <source>
        <dbReference type="Pfam" id="PF13877"/>
    </source>
</evidence>
<feature type="repeat" description="TPR" evidence="5">
    <location>
        <begin position="767"/>
        <end position="800"/>
    </location>
</feature>